<comment type="caution">
    <text evidence="5">The sequence shown here is derived from an EMBL/GenBank/DDBJ whole genome shotgun (WGS) entry which is preliminary data.</text>
</comment>
<organism evidence="5 6">
    <name type="scientific">Plantactinospora endophytica</name>
    <dbReference type="NCBI Taxonomy" id="673535"/>
    <lineage>
        <taxon>Bacteria</taxon>
        <taxon>Bacillati</taxon>
        <taxon>Actinomycetota</taxon>
        <taxon>Actinomycetes</taxon>
        <taxon>Micromonosporales</taxon>
        <taxon>Micromonosporaceae</taxon>
        <taxon>Plantactinospora</taxon>
    </lineage>
</organism>
<dbReference type="EMBL" id="BONW01000039">
    <property type="protein sequence ID" value="GIG91747.1"/>
    <property type="molecule type" value="Genomic_DNA"/>
</dbReference>
<sequence>MTGVAITGLGVVTCHGSGTRALWDAMMAAPVTDPGPVPDPYANMDVPVVQGVPDAHLPAESQALARTSRLALTAVDEALADAGLPPGGAATARSRIGLALGTCMGDAGLHEQWRADGGKPVARFTSALGVASEIADRLGPVSVATTISNACAAGGFALGAAADLVRSGEADVVLAVGADAYSRVMLACFNRMGAVDPVRCRPFDLHRRGTSFGEAAGALVVESAEHARARGATVHAVLEGSGWTCDAYHLTAPEPEGTQIIRAMRAALDATGTDGDRIGCVLPHGTGTQLNDVVESRALNEVLGADVPLYSLKALIGHTGGAAASVAAVAAALILRHRTVPPNVPIAQQDPECRVWLPQGLTTPLGSDRIMVNGYAFGGNNVSLVLAGAGG</sequence>
<dbReference type="Proteomes" id="UP000646749">
    <property type="component" value="Unassembled WGS sequence"/>
</dbReference>
<accession>A0ABQ4EAJ4</accession>
<dbReference type="Pfam" id="PF00109">
    <property type="entry name" value="ketoacyl-synt"/>
    <property type="match status" value="1"/>
</dbReference>
<dbReference type="PANTHER" id="PTHR11712">
    <property type="entry name" value="POLYKETIDE SYNTHASE-RELATED"/>
    <property type="match status" value="1"/>
</dbReference>
<dbReference type="Gene3D" id="3.40.47.10">
    <property type="match status" value="1"/>
</dbReference>
<reference evidence="5 6" key="1">
    <citation type="submission" date="2021-01" db="EMBL/GenBank/DDBJ databases">
        <title>Whole genome shotgun sequence of Plantactinospora endophytica NBRC 110450.</title>
        <authorList>
            <person name="Komaki H."/>
            <person name="Tamura T."/>
        </authorList>
    </citation>
    <scope>NUCLEOTIDE SEQUENCE [LARGE SCALE GENOMIC DNA]</scope>
    <source>
        <strain evidence="5 6">NBRC 110450</strain>
    </source>
</reference>
<dbReference type="Pfam" id="PF02801">
    <property type="entry name" value="Ketoacyl-synt_C"/>
    <property type="match status" value="1"/>
</dbReference>
<evidence type="ECO:0000256" key="2">
    <source>
        <dbReference type="ARBA" id="ARBA00022679"/>
    </source>
</evidence>
<dbReference type="SUPFAM" id="SSF53901">
    <property type="entry name" value="Thiolase-like"/>
    <property type="match status" value="2"/>
</dbReference>
<dbReference type="InterPro" id="IPR014031">
    <property type="entry name" value="Ketoacyl_synth_C"/>
</dbReference>
<dbReference type="InterPro" id="IPR014030">
    <property type="entry name" value="Ketoacyl_synth_N"/>
</dbReference>
<proteinExistence type="inferred from homology"/>
<comment type="similarity">
    <text evidence="1 3">Belongs to the thiolase-like superfamily. Beta-ketoacyl-ACP synthases family.</text>
</comment>
<evidence type="ECO:0000256" key="3">
    <source>
        <dbReference type="RuleBase" id="RU003694"/>
    </source>
</evidence>
<dbReference type="PANTHER" id="PTHR11712:SF336">
    <property type="entry name" value="3-OXOACYL-[ACYL-CARRIER-PROTEIN] SYNTHASE, MITOCHONDRIAL"/>
    <property type="match status" value="1"/>
</dbReference>
<keyword evidence="2 3" id="KW-0808">Transferase</keyword>
<gene>
    <name evidence="5" type="primary">fabF_6</name>
    <name evidence="5" type="ORF">Pen02_66830</name>
</gene>
<dbReference type="RefSeq" id="WP_203870087.1">
    <property type="nucleotide sequence ID" value="NZ_BONW01000039.1"/>
</dbReference>
<protein>
    <submittedName>
        <fullName evidence="5">Beta-ACP synthase</fullName>
    </submittedName>
</protein>
<dbReference type="InterPro" id="IPR020841">
    <property type="entry name" value="PKS_Beta-ketoAc_synthase_dom"/>
</dbReference>
<dbReference type="InterPro" id="IPR016039">
    <property type="entry name" value="Thiolase-like"/>
</dbReference>
<evidence type="ECO:0000256" key="1">
    <source>
        <dbReference type="ARBA" id="ARBA00008467"/>
    </source>
</evidence>
<evidence type="ECO:0000313" key="5">
    <source>
        <dbReference type="EMBL" id="GIG91747.1"/>
    </source>
</evidence>
<name>A0ABQ4EAJ4_9ACTN</name>
<evidence type="ECO:0000313" key="6">
    <source>
        <dbReference type="Proteomes" id="UP000646749"/>
    </source>
</evidence>
<feature type="domain" description="Ketosynthase family 3 (KS3)" evidence="4">
    <location>
        <begin position="1"/>
        <end position="388"/>
    </location>
</feature>
<dbReference type="InterPro" id="IPR000794">
    <property type="entry name" value="Beta-ketoacyl_synthase"/>
</dbReference>
<keyword evidence="6" id="KW-1185">Reference proteome</keyword>
<dbReference type="SMART" id="SM00825">
    <property type="entry name" value="PKS_KS"/>
    <property type="match status" value="1"/>
</dbReference>
<evidence type="ECO:0000259" key="4">
    <source>
        <dbReference type="PROSITE" id="PS52004"/>
    </source>
</evidence>
<dbReference type="PROSITE" id="PS52004">
    <property type="entry name" value="KS3_2"/>
    <property type="match status" value="1"/>
</dbReference>